<proteinExistence type="predicted"/>
<comment type="caution">
    <text evidence="3">The sequence shown here is derived from an EMBL/GenBank/DDBJ whole genome shotgun (WGS) entry which is preliminary data.</text>
</comment>
<evidence type="ECO:0008006" key="5">
    <source>
        <dbReference type="Google" id="ProtNLM"/>
    </source>
</evidence>
<accession>A0A1G2DKG8</accession>
<dbReference type="Gene3D" id="1.20.58.480">
    <property type="match status" value="1"/>
</dbReference>
<keyword evidence="1" id="KW-0479">Metal-binding</keyword>
<evidence type="ECO:0000256" key="1">
    <source>
        <dbReference type="ARBA" id="ARBA00022723"/>
    </source>
</evidence>
<dbReference type="GO" id="GO:0019441">
    <property type="term" value="P:L-tryptophan catabolic process to kynurenine"/>
    <property type="evidence" value="ECO:0007669"/>
    <property type="project" value="InterPro"/>
</dbReference>
<dbReference type="SUPFAM" id="SSF140959">
    <property type="entry name" value="Indolic compounds 2,3-dioxygenase-like"/>
    <property type="match status" value="1"/>
</dbReference>
<dbReference type="Proteomes" id="UP000177573">
    <property type="component" value="Unassembled WGS sequence"/>
</dbReference>
<dbReference type="InterPro" id="IPR037217">
    <property type="entry name" value="Trp/Indoleamine_2_3_dOase-like"/>
</dbReference>
<reference evidence="3 4" key="1">
    <citation type="journal article" date="2016" name="Nat. Commun.">
        <title>Thousands of microbial genomes shed light on interconnected biogeochemical processes in an aquifer system.</title>
        <authorList>
            <person name="Anantharaman K."/>
            <person name="Brown C.T."/>
            <person name="Hug L.A."/>
            <person name="Sharon I."/>
            <person name="Castelle C.J."/>
            <person name="Probst A.J."/>
            <person name="Thomas B.C."/>
            <person name="Singh A."/>
            <person name="Wilkins M.J."/>
            <person name="Karaoz U."/>
            <person name="Brodie E.L."/>
            <person name="Williams K.H."/>
            <person name="Hubbard S.S."/>
            <person name="Banfield J.F."/>
        </authorList>
    </citation>
    <scope>NUCLEOTIDE SEQUENCE [LARGE SCALE GENOMIC DNA]</scope>
</reference>
<dbReference type="GO" id="GO:0046872">
    <property type="term" value="F:metal ion binding"/>
    <property type="evidence" value="ECO:0007669"/>
    <property type="project" value="UniProtKB-KW"/>
</dbReference>
<evidence type="ECO:0000313" key="3">
    <source>
        <dbReference type="EMBL" id="OGZ13902.1"/>
    </source>
</evidence>
<protein>
    <recommendedName>
        <fullName evidence="5">Indoleamine 2,3-dioxygenase</fullName>
    </recommendedName>
</protein>
<organism evidence="3 4">
    <name type="scientific">Candidatus Lloydbacteria bacterium RIFCSPLOWO2_02_FULL_51_11</name>
    <dbReference type="NCBI Taxonomy" id="1798667"/>
    <lineage>
        <taxon>Bacteria</taxon>
        <taxon>Candidatus Lloydiibacteriota</taxon>
    </lineage>
</organism>
<evidence type="ECO:0000313" key="4">
    <source>
        <dbReference type="Proteomes" id="UP000177573"/>
    </source>
</evidence>
<gene>
    <name evidence="3" type="ORF">A3J08_03645</name>
</gene>
<keyword evidence="2" id="KW-0408">Iron</keyword>
<dbReference type="GO" id="GO:0020037">
    <property type="term" value="F:heme binding"/>
    <property type="evidence" value="ECO:0007669"/>
    <property type="project" value="InterPro"/>
</dbReference>
<dbReference type="PANTHER" id="PTHR28657">
    <property type="entry name" value="INDOLEAMINE 2,3-DIOXYGENASE"/>
    <property type="match status" value="1"/>
</dbReference>
<dbReference type="EMBL" id="MHLR01000037">
    <property type="protein sequence ID" value="OGZ13902.1"/>
    <property type="molecule type" value="Genomic_DNA"/>
</dbReference>
<name>A0A1G2DKG8_9BACT</name>
<dbReference type="AlphaFoldDB" id="A0A1G2DKG8"/>
<dbReference type="STRING" id="1798667.A3J08_03645"/>
<evidence type="ECO:0000256" key="2">
    <source>
        <dbReference type="ARBA" id="ARBA00023004"/>
    </source>
</evidence>
<dbReference type="Pfam" id="PF01231">
    <property type="entry name" value="IDO"/>
    <property type="match status" value="1"/>
</dbReference>
<dbReference type="InterPro" id="IPR000898">
    <property type="entry name" value="Indolamine_dOase"/>
</dbReference>
<dbReference type="PANTHER" id="PTHR28657:SF5">
    <property type="entry name" value="INDOLEAMINE 2,3-DIOXYGENASE"/>
    <property type="match status" value="1"/>
</dbReference>
<sequence>MDSQKILGTKIEQFDISATRGFLPSDDPLTHFPGDTGHSLFLEVYLSRLSEQAKHLPQWLAAGNAPAEIERNLKNFTNGACMGDILQQISIRECAQSMRTLSFLAHAWVWGGIGEGHTDRIPDWLSAPLVLMANALGRPPVLSYDSYALQNWCRFRGEGPIALGNIGVIQNFYGGLDENWFVLVHVDIEASAGPIPATALEILGALATEDDFHLSLRLEIIVCALEKMVVTMRRMPEGCDPYVYFNRVRPYIHGWKANPALPNGVVYEGCFGDTPQKFYGETGAQSSIFPVLYALLGVRFNEDMYLAYLKGMRGYMPSGHRRFIELLEEAEVSGFSVLTRVQKSGAYGGKELVKETLGLMIEFLETHIGFASAYIETQAQKSAANSTAVGTGGTPFMKYLGEHIGHLKKMRKSL</sequence>
<dbReference type="GO" id="GO:0016491">
    <property type="term" value="F:oxidoreductase activity"/>
    <property type="evidence" value="ECO:0007669"/>
    <property type="project" value="UniProtKB-ARBA"/>
</dbReference>